<name>A0A6P2CX69_9BACT</name>
<accession>A0A6P2CX69</accession>
<dbReference type="RefSeq" id="WP_162667950.1">
    <property type="nucleotide sequence ID" value="NZ_LR593886.1"/>
</dbReference>
<keyword evidence="2" id="KW-1185">Reference proteome</keyword>
<evidence type="ECO:0000313" key="1">
    <source>
        <dbReference type="EMBL" id="VTR93177.1"/>
    </source>
</evidence>
<protein>
    <submittedName>
        <fullName evidence="1">Uncharacterized protein</fullName>
    </submittedName>
</protein>
<evidence type="ECO:0000313" key="2">
    <source>
        <dbReference type="Proteomes" id="UP000464178"/>
    </source>
</evidence>
<gene>
    <name evidence="1" type="ORF">SOIL9_45370</name>
</gene>
<sequence length="55" mass="6435">MIVVYIVCAANIDCLLVTGRLTLPGPDDFDRKPRRRGRGECIPRVIWRRNDRPRQ</sequence>
<dbReference type="AlphaFoldDB" id="A0A6P2CX69"/>
<proteinExistence type="predicted"/>
<dbReference type="EMBL" id="LR593886">
    <property type="protein sequence ID" value="VTR93177.1"/>
    <property type="molecule type" value="Genomic_DNA"/>
</dbReference>
<dbReference type="KEGG" id="gms:SOIL9_45370"/>
<reference evidence="1 2" key="1">
    <citation type="submission" date="2019-05" db="EMBL/GenBank/DDBJ databases">
        <authorList>
            <consortium name="Science for Life Laboratories"/>
        </authorList>
    </citation>
    <scope>NUCLEOTIDE SEQUENCE [LARGE SCALE GENOMIC DNA]</scope>
    <source>
        <strain evidence="1">Soil9</strain>
    </source>
</reference>
<dbReference type="Proteomes" id="UP000464178">
    <property type="component" value="Chromosome"/>
</dbReference>
<organism evidence="1 2">
    <name type="scientific">Gemmata massiliana</name>
    <dbReference type="NCBI Taxonomy" id="1210884"/>
    <lineage>
        <taxon>Bacteria</taxon>
        <taxon>Pseudomonadati</taxon>
        <taxon>Planctomycetota</taxon>
        <taxon>Planctomycetia</taxon>
        <taxon>Gemmatales</taxon>
        <taxon>Gemmataceae</taxon>
        <taxon>Gemmata</taxon>
    </lineage>
</organism>